<dbReference type="GO" id="GO:0007155">
    <property type="term" value="P:cell adhesion"/>
    <property type="evidence" value="ECO:0007669"/>
    <property type="project" value="TreeGrafter"/>
</dbReference>
<dbReference type="InterPro" id="IPR050174">
    <property type="entry name" value="Protocadherin/Cadherin-CA"/>
</dbReference>
<gene>
    <name evidence="5" type="ORF">GSTENG00007045001</name>
</gene>
<dbReference type="SUPFAM" id="SSF49313">
    <property type="entry name" value="Cadherin-like"/>
    <property type="match status" value="1"/>
</dbReference>
<dbReference type="OrthoDB" id="6252479at2759"/>
<keyword evidence="3" id="KW-0325">Glycoprotein</keyword>
<organism evidence="5">
    <name type="scientific">Tetraodon nigroviridis</name>
    <name type="common">Spotted green pufferfish</name>
    <name type="synonym">Chelonodon nigroviridis</name>
    <dbReference type="NCBI Taxonomy" id="99883"/>
    <lineage>
        <taxon>Eukaryota</taxon>
        <taxon>Metazoa</taxon>
        <taxon>Chordata</taxon>
        <taxon>Craniata</taxon>
        <taxon>Vertebrata</taxon>
        <taxon>Euteleostomi</taxon>
        <taxon>Actinopterygii</taxon>
        <taxon>Neopterygii</taxon>
        <taxon>Teleostei</taxon>
        <taxon>Neoteleostei</taxon>
        <taxon>Acanthomorphata</taxon>
        <taxon>Eupercaria</taxon>
        <taxon>Tetraodontiformes</taxon>
        <taxon>Tetradontoidea</taxon>
        <taxon>Tetraodontidae</taxon>
        <taxon>Tetraodon</taxon>
    </lineage>
</organism>
<dbReference type="PANTHER" id="PTHR24028">
    <property type="entry name" value="CADHERIN-87A"/>
    <property type="match status" value="1"/>
</dbReference>
<reference evidence="5" key="2">
    <citation type="submission" date="2004-02" db="EMBL/GenBank/DDBJ databases">
        <authorList>
            <consortium name="Genoscope"/>
            <consortium name="Whitehead Institute Centre for Genome Research"/>
        </authorList>
    </citation>
    <scope>NUCLEOTIDE SEQUENCE</scope>
</reference>
<dbReference type="InterPro" id="IPR015919">
    <property type="entry name" value="Cadherin-like_sf"/>
</dbReference>
<dbReference type="GO" id="GO:0005509">
    <property type="term" value="F:calcium ion binding"/>
    <property type="evidence" value="ECO:0007669"/>
    <property type="project" value="InterPro"/>
</dbReference>
<evidence type="ECO:0000259" key="4">
    <source>
        <dbReference type="Pfam" id="PF08266"/>
    </source>
</evidence>
<reference evidence="5" key="1">
    <citation type="journal article" date="2004" name="Nature">
        <title>Genome duplication in the teleost fish Tetraodon nigroviridis reveals the early vertebrate proto-karyotype.</title>
        <authorList>
            <person name="Jaillon O."/>
            <person name="Aury J.-M."/>
            <person name="Brunet F."/>
            <person name="Petit J.-L."/>
            <person name="Stange-Thomann N."/>
            <person name="Mauceli E."/>
            <person name="Bouneau L."/>
            <person name="Fischer C."/>
            <person name="Ozouf-Costaz C."/>
            <person name="Bernot A."/>
            <person name="Nicaud S."/>
            <person name="Jaffe D."/>
            <person name="Fisher S."/>
            <person name="Lutfalla G."/>
            <person name="Dossat C."/>
            <person name="Segurens B."/>
            <person name="Dasilva C."/>
            <person name="Salanoubat M."/>
            <person name="Levy M."/>
            <person name="Boudet N."/>
            <person name="Castellano S."/>
            <person name="Anthouard V."/>
            <person name="Jubin C."/>
            <person name="Castelli V."/>
            <person name="Katinka M."/>
            <person name="Vacherie B."/>
            <person name="Biemont C."/>
            <person name="Skalli Z."/>
            <person name="Cattolico L."/>
            <person name="Poulain J."/>
            <person name="De Berardinis V."/>
            <person name="Cruaud C."/>
            <person name="Duprat S."/>
            <person name="Brottier P."/>
            <person name="Coutanceau J.-P."/>
            <person name="Gouzy J."/>
            <person name="Parra G."/>
            <person name="Lardier G."/>
            <person name="Chapple C."/>
            <person name="McKernan K.J."/>
            <person name="McEwan P."/>
            <person name="Bosak S."/>
            <person name="Kellis M."/>
            <person name="Volff J.-N."/>
            <person name="Guigo R."/>
            <person name="Zody M.C."/>
            <person name="Mesirov J."/>
            <person name="Lindblad-Toh K."/>
            <person name="Birren B."/>
            <person name="Nusbaum C."/>
            <person name="Kahn D."/>
            <person name="Robinson-Rechavi M."/>
            <person name="Laudet V."/>
            <person name="Schachter V."/>
            <person name="Quetier F."/>
            <person name="Saurin W."/>
            <person name="Scarpelli C."/>
            <person name="Wincker P."/>
            <person name="Lander E.S."/>
            <person name="Weissenbach J."/>
            <person name="Roest Crollius H."/>
        </authorList>
    </citation>
    <scope>NUCLEOTIDE SEQUENCE [LARGE SCALE GENOMIC DNA]</scope>
</reference>
<proteinExistence type="predicted"/>
<dbReference type="Pfam" id="PF08266">
    <property type="entry name" value="Cadherin_2"/>
    <property type="match status" value="1"/>
</dbReference>
<comment type="caution">
    <text evidence="5">The sequence shown here is derived from an EMBL/GenBank/DDBJ whole genome shotgun (WGS) entry which is preliminary data.</text>
</comment>
<dbReference type="GO" id="GO:0005886">
    <property type="term" value="C:plasma membrane"/>
    <property type="evidence" value="ECO:0007669"/>
    <property type="project" value="TreeGrafter"/>
</dbReference>
<evidence type="ECO:0000313" key="5">
    <source>
        <dbReference type="EMBL" id="CAF92016.1"/>
    </source>
</evidence>
<evidence type="ECO:0000256" key="3">
    <source>
        <dbReference type="ARBA" id="ARBA00023180"/>
    </source>
</evidence>
<dbReference type="InterPro" id="IPR013164">
    <property type="entry name" value="Cadherin_N"/>
</dbReference>
<dbReference type="Gene3D" id="2.60.40.60">
    <property type="entry name" value="Cadherins"/>
    <property type="match status" value="1"/>
</dbReference>
<dbReference type="KEGG" id="tng:GSTEN00007045G001"/>
<sequence length="94" mass="10814">YTIPEEMSKGSLVGNIALDLGLEPKRLIAGKARIYTRDSGEFIELNRERGVLLVKQRIDREALCEEDDAVCFTFSDHFRKSHGILLSHRPDYRH</sequence>
<feature type="non-terminal residue" evidence="5">
    <location>
        <position position="1"/>
    </location>
</feature>
<name>Q4T516_TETNG</name>
<evidence type="ECO:0000256" key="1">
    <source>
        <dbReference type="ARBA" id="ARBA00004370"/>
    </source>
</evidence>
<dbReference type="EMBL" id="CAAE01009471">
    <property type="protein sequence ID" value="CAF92016.1"/>
    <property type="molecule type" value="Genomic_DNA"/>
</dbReference>
<dbReference type="PANTHER" id="PTHR24028:SF296">
    <property type="entry name" value="PROTOCADHERIN 1 GAMMA 11 PRECURSOR-RELATED"/>
    <property type="match status" value="1"/>
</dbReference>
<protein>
    <submittedName>
        <fullName evidence="5">(spotted green pufferfish) hypothetical protein</fullName>
    </submittedName>
</protein>
<feature type="domain" description="Cadherin N-terminal" evidence="4">
    <location>
        <begin position="1"/>
        <end position="72"/>
    </location>
</feature>
<dbReference type="AlphaFoldDB" id="Q4T516"/>
<accession>Q4T516</accession>
<evidence type="ECO:0000256" key="2">
    <source>
        <dbReference type="ARBA" id="ARBA00023136"/>
    </source>
</evidence>
<comment type="subcellular location">
    <subcellularLocation>
        <location evidence="1">Membrane</location>
    </subcellularLocation>
</comment>
<keyword evidence="2" id="KW-0472">Membrane</keyword>